<dbReference type="EMBL" id="LPUF01000001">
    <property type="protein sequence ID" value="OQK18044.1"/>
    <property type="molecule type" value="Genomic_DNA"/>
</dbReference>
<dbReference type="RefSeq" id="WP_080522648.1">
    <property type="nucleotide sequence ID" value="NZ_LPUF01000001.1"/>
</dbReference>
<reference evidence="1 2" key="1">
    <citation type="submission" date="2015-12" db="EMBL/GenBank/DDBJ databases">
        <authorList>
            <person name="Shamseldin A."/>
            <person name="Moawad H."/>
            <person name="Abd El-Rahim W.M."/>
            <person name="Sadowsky M.J."/>
        </authorList>
    </citation>
    <scope>NUCLEOTIDE SEQUENCE [LARGE SCALE GENOMIC DNA]</scope>
    <source>
        <strain evidence="1 2">WF1</strain>
    </source>
</reference>
<comment type="caution">
    <text evidence="1">The sequence shown here is derived from an EMBL/GenBank/DDBJ whole genome shotgun (WGS) entry which is preliminary data.</text>
</comment>
<keyword evidence="2" id="KW-1185">Reference proteome</keyword>
<sequence length="60" mass="6833">MNAKLLPDGSDSELPAFIYRNKETREAGGTMPSVLVIRSILTFHQFHCLEKYDKIPINLI</sequence>
<proteinExistence type="predicted"/>
<protein>
    <submittedName>
        <fullName evidence="1">Uncharacterized protein</fullName>
    </submittedName>
</protein>
<organism evidence="1 2">
    <name type="scientific">Methyloprofundus sedimenti</name>
    <dbReference type="NCBI Taxonomy" id="1420851"/>
    <lineage>
        <taxon>Bacteria</taxon>
        <taxon>Pseudomonadati</taxon>
        <taxon>Pseudomonadota</taxon>
        <taxon>Gammaproteobacteria</taxon>
        <taxon>Methylococcales</taxon>
        <taxon>Methylococcaceae</taxon>
        <taxon>Methyloprofundus</taxon>
    </lineage>
</organism>
<name>A0A1V8M8W3_9GAMM</name>
<evidence type="ECO:0000313" key="2">
    <source>
        <dbReference type="Proteomes" id="UP000191980"/>
    </source>
</evidence>
<evidence type="ECO:0000313" key="1">
    <source>
        <dbReference type="EMBL" id="OQK18044.1"/>
    </source>
</evidence>
<dbReference type="Proteomes" id="UP000191980">
    <property type="component" value="Unassembled WGS sequence"/>
</dbReference>
<accession>A0A1V8M8W3</accession>
<dbReference type="AlphaFoldDB" id="A0A1V8M8W3"/>
<gene>
    <name evidence="1" type="ORF">AU255_09370</name>
</gene>